<feature type="non-terminal residue" evidence="15">
    <location>
        <position position="1"/>
    </location>
</feature>
<comment type="caution">
    <text evidence="15">The sequence shown here is derived from an EMBL/GenBank/DDBJ whole genome shotgun (WGS) entry which is preliminary data.</text>
</comment>
<feature type="compositionally biased region" description="Basic and acidic residues" evidence="11">
    <location>
        <begin position="767"/>
        <end position="784"/>
    </location>
</feature>
<dbReference type="EMBL" id="WAAC01015028">
    <property type="protein sequence ID" value="NXX04606.1"/>
    <property type="molecule type" value="Genomic_DNA"/>
</dbReference>
<evidence type="ECO:0000256" key="8">
    <source>
        <dbReference type="ARBA" id="ARBA00023123"/>
    </source>
</evidence>
<feature type="compositionally biased region" description="Polar residues" evidence="11">
    <location>
        <begin position="822"/>
        <end position="833"/>
    </location>
</feature>
<dbReference type="GO" id="GO:0016887">
    <property type="term" value="F:ATP hydrolysis activity"/>
    <property type="evidence" value="ECO:0007669"/>
    <property type="project" value="TreeGrafter"/>
</dbReference>
<name>A0A852GJJ1_9CHAR</name>
<protein>
    <submittedName>
        <fullName evidence="15">MYO9B protein</fullName>
    </submittedName>
</protein>
<evidence type="ECO:0000256" key="5">
    <source>
        <dbReference type="ARBA" id="ARBA00022833"/>
    </source>
</evidence>
<feature type="compositionally biased region" description="Basic and acidic residues" evidence="11">
    <location>
        <begin position="1210"/>
        <end position="1220"/>
    </location>
</feature>
<keyword evidence="6" id="KW-0067">ATP-binding</keyword>
<comment type="similarity">
    <text evidence="10">Belongs to the TRAFAC class myosin-kinesin ATPase superfamily. Myosin family.</text>
</comment>
<feature type="compositionally biased region" description="Polar residues" evidence="11">
    <location>
        <begin position="905"/>
        <end position="915"/>
    </location>
</feature>
<evidence type="ECO:0000259" key="12">
    <source>
        <dbReference type="PROSITE" id="PS50081"/>
    </source>
</evidence>
<dbReference type="Gene3D" id="1.20.58.530">
    <property type="match status" value="2"/>
</dbReference>
<feature type="compositionally biased region" description="Polar residues" evidence="11">
    <location>
        <begin position="1055"/>
        <end position="1065"/>
    </location>
</feature>
<dbReference type="GO" id="GO:0005096">
    <property type="term" value="F:GTPase activator activity"/>
    <property type="evidence" value="ECO:0007669"/>
    <property type="project" value="InterPro"/>
</dbReference>
<evidence type="ECO:0000313" key="15">
    <source>
        <dbReference type="EMBL" id="NXX04606.1"/>
    </source>
</evidence>
<dbReference type="GO" id="GO:0005737">
    <property type="term" value="C:cytoplasm"/>
    <property type="evidence" value="ECO:0007669"/>
    <property type="project" value="UniProtKB-SubCell"/>
</dbReference>
<feature type="compositionally biased region" description="Polar residues" evidence="11">
    <location>
        <begin position="1675"/>
        <end position="1686"/>
    </location>
</feature>
<proteinExistence type="inferred from homology"/>
<dbReference type="GO" id="GO:0030027">
    <property type="term" value="C:lamellipodium"/>
    <property type="evidence" value="ECO:0007669"/>
    <property type="project" value="TreeGrafter"/>
</dbReference>
<dbReference type="InterPro" id="IPR008936">
    <property type="entry name" value="Rho_GTPase_activation_prot"/>
</dbReference>
<feature type="compositionally biased region" description="Polar residues" evidence="11">
    <location>
        <begin position="940"/>
        <end position="949"/>
    </location>
</feature>
<evidence type="ECO:0000256" key="11">
    <source>
        <dbReference type="SAM" id="MobiDB-lite"/>
    </source>
</evidence>
<dbReference type="InterPro" id="IPR000048">
    <property type="entry name" value="IQ_motif_EF-hand-BS"/>
</dbReference>
<dbReference type="FunFam" id="1.10.10.820:FF:000003">
    <property type="entry name" value="unconventional myosin-IXa isoform X1"/>
    <property type="match status" value="1"/>
</dbReference>
<feature type="compositionally biased region" description="Basic and acidic residues" evidence="11">
    <location>
        <begin position="807"/>
        <end position="821"/>
    </location>
</feature>
<evidence type="ECO:0000256" key="3">
    <source>
        <dbReference type="ARBA" id="ARBA00022723"/>
    </source>
</evidence>
<dbReference type="PRINTS" id="PR00193">
    <property type="entry name" value="MYOSINHEAVY"/>
</dbReference>
<dbReference type="InterPro" id="IPR027417">
    <property type="entry name" value="P-loop_NTPase"/>
</dbReference>
<dbReference type="InterPro" id="IPR046349">
    <property type="entry name" value="C1-like_sf"/>
</dbReference>
<dbReference type="GO" id="GO:0016459">
    <property type="term" value="C:myosin complex"/>
    <property type="evidence" value="ECO:0007669"/>
    <property type="project" value="UniProtKB-KW"/>
</dbReference>
<dbReference type="SUPFAM" id="SSF57889">
    <property type="entry name" value="Cysteine-rich domain"/>
    <property type="match status" value="1"/>
</dbReference>
<dbReference type="Gene3D" id="1.20.120.720">
    <property type="entry name" value="Myosin VI head, motor domain, U50 subdomain"/>
    <property type="match status" value="1"/>
</dbReference>
<feature type="compositionally biased region" description="Basic and acidic residues" evidence="11">
    <location>
        <begin position="845"/>
        <end position="871"/>
    </location>
</feature>
<dbReference type="PROSITE" id="PS50081">
    <property type="entry name" value="ZF_DAG_PE_2"/>
    <property type="match status" value="1"/>
</dbReference>
<dbReference type="PANTHER" id="PTHR46184">
    <property type="entry name" value="UNCONVENTIONAL MYOSIN-IXB-LIKE PROTEIN"/>
    <property type="match status" value="1"/>
</dbReference>
<keyword evidence="7" id="KW-0175">Coiled coil</keyword>
<keyword evidence="9" id="KW-0505">Motor protein</keyword>
<dbReference type="FunFam" id="3.40.850.10:FF:000008">
    <property type="entry name" value="Putative unconventional myosin-IXa"/>
    <property type="match status" value="1"/>
</dbReference>
<feature type="region of interest" description="Disordered" evidence="11">
    <location>
        <begin position="762"/>
        <end position="873"/>
    </location>
</feature>
<dbReference type="GO" id="GO:0000146">
    <property type="term" value="F:microfilament motor activity"/>
    <property type="evidence" value="ECO:0007669"/>
    <property type="project" value="InterPro"/>
</dbReference>
<evidence type="ECO:0000256" key="10">
    <source>
        <dbReference type="PROSITE-ProRule" id="PRU00782"/>
    </source>
</evidence>
<evidence type="ECO:0000259" key="14">
    <source>
        <dbReference type="PROSITE" id="PS51456"/>
    </source>
</evidence>
<keyword evidence="3" id="KW-0479">Metal-binding</keyword>
<feature type="domain" description="Rho-GAP" evidence="13">
    <location>
        <begin position="1445"/>
        <end position="1630"/>
    </location>
</feature>
<dbReference type="PROSITE" id="PS50238">
    <property type="entry name" value="RHOGAP"/>
    <property type="match status" value="1"/>
</dbReference>
<dbReference type="InterPro" id="IPR036961">
    <property type="entry name" value="Kinesin_motor_dom_sf"/>
</dbReference>
<feature type="region of interest" description="Actin-binding" evidence="10">
    <location>
        <begin position="554"/>
        <end position="576"/>
    </location>
</feature>
<dbReference type="PROSITE" id="PS00479">
    <property type="entry name" value="ZF_DAG_PE_1"/>
    <property type="match status" value="1"/>
</dbReference>
<evidence type="ECO:0000313" key="16">
    <source>
        <dbReference type="Proteomes" id="UP000620207"/>
    </source>
</evidence>
<dbReference type="SMART" id="SM00324">
    <property type="entry name" value="RhoGAP"/>
    <property type="match status" value="1"/>
</dbReference>
<keyword evidence="16" id="KW-1185">Reference proteome</keyword>
<dbReference type="GO" id="GO:0046872">
    <property type="term" value="F:metal ion binding"/>
    <property type="evidence" value="ECO:0007669"/>
    <property type="project" value="UniProtKB-KW"/>
</dbReference>
<feature type="domain" description="Myosin motor" evidence="14">
    <location>
        <begin position="1"/>
        <end position="672"/>
    </location>
</feature>
<dbReference type="InterPro" id="IPR046987">
    <property type="entry name" value="Myo9"/>
</dbReference>
<dbReference type="GO" id="GO:0007266">
    <property type="term" value="P:Rho protein signal transduction"/>
    <property type="evidence" value="ECO:0007669"/>
    <property type="project" value="InterPro"/>
</dbReference>
<evidence type="ECO:0000256" key="9">
    <source>
        <dbReference type="ARBA" id="ARBA00023175"/>
    </source>
</evidence>
<evidence type="ECO:0000259" key="13">
    <source>
        <dbReference type="PROSITE" id="PS50238"/>
    </source>
</evidence>
<dbReference type="SUPFAM" id="SSF48350">
    <property type="entry name" value="GTPase activation domain, GAP"/>
    <property type="match status" value="1"/>
</dbReference>
<dbReference type="InterPro" id="IPR001609">
    <property type="entry name" value="Myosin_head_motor_dom-like"/>
</dbReference>
<feature type="compositionally biased region" description="Polar residues" evidence="11">
    <location>
        <begin position="1193"/>
        <end position="1207"/>
    </location>
</feature>
<dbReference type="Pfam" id="PF00063">
    <property type="entry name" value="Myosin_head"/>
    <property type="match status" value="2"/>
</dbReference>
<keyword evidence="4" id="KW-0547">Nucleotide-binding</keyword>
<dbReference type="CDD" id="cd04407">
    <property type="entry name" value="RhoGAP_myosin_IXB"/>
    <property type="match status" value="1"/>
</dbReference>
<gene>
    <name evidence="15" type="primary">Myo9b_1</name>
    <name evidence="15" type="ORF">LARSMI_R12913</name>
</gene>
<evidence type="ECO:0000256" key="6">
    <source>
        <dbReference type="ARBA" id="ARBA00022840"/>
    </source>
</evidence>
<dbReference type="Proteomes" id="UP000620207">
    <property type="component" value="Unassembled WGS sequence"/>
</dbReference>
<feature type="compositionally biased region" description="Basic and acidic residues" evidence="11">
    <location>
        <begin position="1066"/>
        <end position="1084"/>
    </location>
</feature>
<dbReference type="Pfam" id="PF00612">
    <property type="entry name" value="IQ"/>
    <property type="match status" value="3"/>
</dbReference>
<dbReference type="PANTHER" id="PTHR46184:SF2">
    <property type="entry name" value="UNCONVENTIONAL MYOSIN-IXB"/>
    <property type="match status" value="1"/>
</dbReference>
<evidence type="ECO:0000256" key="2">
    <source>
        <dbReference type="ARBA" id="ARBA00022490"/>
    </source>
</evidence>
<dbReference type="PROSITE" id="PS51456">
    <property type="entry name" value="MYOSIN_MOTOR"/>
    <property type="match status" value="1"/>
</dbReference>
<dbReference type="GO" id="GO:0005884">
    <property type="term" value="C:actin filament"/>
    <property type="evidence" value="ECO:0007669"/>
    <property type="project" value="TreeGrafter"/>
</dbReference>
<dbReference type="InterPro" id="IPR000198">
    <property type="entry name" value="RhoGAP_dom"/>
</dbReference>
<dbReference type="FunFam" id="1.20.120.720:FF:000003">
    <property type="entry name" value="Putative unconventional myosin-IXa"/>
    <property type="match status" value="1"/>
</dbReference>
<dbReference type="Gene3D" id="1.10.555.10">
    <property type="entry name" value="Rho GTPase activation protein"/>
    <property type="match status" value="1"/>
</dbReference>
<feature type="region of interest" description="Disordered" evidence="11">
    <location>
        <begin position="1193"/>
        <end position="1225"/>
    </location>
</feature>
<dbReference type="Gene3D" id="3.40.850.10">
    <property type="entry name" value="Kinesin motor domain"/>
    <property type="match status" value="2"/>
</dbReference>
<dbReference type="Gene3D" id="3.30.60.20">
    <property type="match status" value="1"/>
</dbReference>
<evidence type="ECO:0000256" key="1">
    <source>
        <dbReference type="ARBA" id="ARBA00004496"/>
    </source>
</evidence>
<feature type="region of interest" description="Disordered" evidence="11">
    <location>
        <begin position="1722"/>
        <end position="1766"/>
    </location>
</feature>
<feature type="compositionally biased region" description="Basic and acidic residues" evidence="11">
    <location>
        <begin position="1722"/>
        <end position="1737"/>
    </location>
</feature>
<keyword evidence="8 10" id="KW-0518">Myosin</keyword>
<dbReference type="CDD" id="cd20884">
    <property type="entry name" value="C1_Myosin-IXb"/>
    <property type="match status" value="1"/>
</dbReference>
<dbReference type="SUPFAM" id="SSF52540">
    <property type="entry name" value="P-loop containing nucleoside triphosphate hydrolases"/>
    <property type="match status" value="2"/>
</dbReference>
<dbReference type="SMART" id="SM00242">
    <property type="entry name" value="MYSc"/>
    <property type="match status" value="1"/>
</dbReference>
<sequence length="1766" mass="202846">PLLQAFGNAKTAHNNNSSRFGKFIQVNYLENGIVRGAVVEKYLLEKSRLVSQEKDERNYHVFYYLLLGVNEEERKEFHLKQPEDYFYLNQHNLKIEDGEDLKHDFERLKQAMEMVGFLSATKKQIFSVLSAILYLGNVTYKKKATGRDEGLEVGPPEVLDILSQLLKVKREILVEVLTKRKTVTANDKLILPYSLNEAITARDSMAKSLYSALFDWIVLRINHALLNKKDMEESVTCLSIGVLDIFGFEDFETNSFEQFCINYANEQLQYYFNQHIFKLEQEEYKSEGITWHNIDYTDNVACIHLISKKPTGLFYLLDEESNFPHATNQTLLAKFKQQHEENKFFVGTPVMEPAFIIRHFAGKVKYQIKDFREKNMDYMRPDIVALLRSSDSAYVRELIGMDPVAVFRWAVLRAAIRAMAVFAEAGRQRAQKTAGVVRQGPRVPLGELQRSNTPVEKVYRDMHEQIIASIKGLPWQGDDPCKLLRSLSRLQHRSHFMKSRGTKQKQIIPKNLLDSKSLKFIVSMTLHDRTTKSLLHLHKKKKPPSISAQFQTSLNKLLETLGKAEPFFIRCIRSNAEKKEMLFDESLVLQQLRYTGMLETVRIRRSGYSAKYTFQEFIDQFQVLLPKNAKASKEDICVYLNKLKLNENYYQIGMTKVFMKEAERQILQDTLHKEVIRKIILLQSWLRMVLERRRFLRTRQAAIVLQACWRSRCVRMALQRNNAAVYIQSAWRRYRERKRYLQQKRRICLVQAVVRGHLQRKRFQKMAMEKQKAEEKQREVREDQDRENDESKDEPSEPATDQLPVKHKSELDQAVEGRDQTPNEQAENLSSSEKAALPQKNVTESSEKVTNSREKRESRRQRGLEHNELQNKHVLFSFEGPSLLCHEEQTSSEEALETVPVPKESTAQDTVLQGSNEREKSPSEEKALSDTPPSNKIKESTSTPEQQLVSEGEKPDKATDRTKTQGNQNNQIKGSQSFNCPERPTNLALNLHNTLSATGSFQTPAECWADKNKRLAQKATKDLDSPTSSLIQRYVDDPGKLKYKREKWKGKRQSDASQNDMLSQSLDERTRADKSPQDQLEKKGNSSSLGDLSTLAQSVAMNQQSPDTIEEEKGNKKYPVQKKPSDLLPTSDAVVSMQSASQQIDAKSAFKSPLRRLLGKKPDKKIPKESPDVIEEGDGPSLVSCVLFPETGGTQKVSEASSGQPSRLQAGERHMKESSKTKKNRTIKISKISSVSQNWRASIVHEIANANELKHLDEFLLNKINDLRSQKSGVECLFFEATEKFRGNIKTMYSAPNGQIHVGYKDLVENYQLLVTNLAKKGEEKEVKLVLNLFQSLLDEFIRGYTKKEEFEQPKQTKAQKKKRKQDRAIEEHNGHVFTNYQVSIRQSCEHCSSYIWPMEKACLCSVCKLTCHKKCMSKIQSSCTSCGKKNEQDAEPRHFGVCVSSLTSERNSVPIVMEKLLEYVEMHGLYTEGIYRKSGSANRMKELKQLLQADPNSVKLENYPIHTITGILKQWLRELPDPLMTSAQYNDFLRAVELPEKQEQLCAIYSVLEQLPQANHNTLERLIFHLVKVALIEDVNRMSPNALAIVFAPCLLRCPDTSDPLTSMKDVSKTTMCVEMLIKEQIRKYKIKMDEINQLEAAESIAFRRLSLLRQNTLWPVKLGFSSPYEGMRSKSSQVKGNESGNLELDSLHEEEEVSEADNREKEILIDRIQSIKEEKEDITYRLPELDQRGSDEENVDSETSASTESLLEDRTGRMDTEGQY</sequence>
<dbReference type="SMART" id="SM00015">
    <property type="entry name" value="IQ"/>
    <property type="match status" value="4"/>
</dbReference>
<keyword evidence="5" id="KW-0862">Zinc</keyword>
<dbReference type="InterPro" id="IPR028557">
    <property type="entry name" value="RhoGAP_myosin_IXB"/>
</dbReference>
<dbReference type="Gene3D" id="6.20.240.20">
    <property type="match status" value="1"/>
</dbReference>
<feature type="compositionally biased region" description="Basic residues" evidence="11">
    <location>
        <begin position="1041"/>
        <end position="1051"/>
    </location>
</feature>
<dbReference type="FunFam" id="1.20.58.530:FF:000005">
    <property type="entry name" value="unconventional myosin-IXa isoform X1"/>
    <property type="match status" value="1"/>
</dbReference>
<dbReference type="GO" id="GO:0005524">
    <property type="term" value="F:ATP binding"/>
    <property type="evidence" value="ECO:0007669"/>
    <property type="project" value="UniProtKB-KW"/>
</dbReference>
<feature type="compositionally biased region" description="Basic and acidic residues" evidence="11">
    <location>
        <begin position="1015"/>
        <end position="1024"/>
    </location>
</feature>
<organism evidence="15 16">
    <name type="scientific">Larus smithsonianus</name>
    <name type="common">American herring gull</name>
    <dbReference type="NCBI Taxonomy" id="243888"/>
    <lineage>
        <taxon>Eukaryota</taxon>
        <taxon>Metazoa</taxon>
        <taxon>Chordata</taxon>
        <taxon>Craniata</taxon>
        <taxon>Vertebrata</taxon>
        <taxon>Euteleostomi</taxon>
        <taxon>Archelosauria</taxon>
        <taxon>Archosauria</taxon>
        <taxon>Dinosauria</taxon>
        <taxon>Saurischia</taxon>
        <taxon>Theropoda</taxon>
        <taxon>Coelurosauria</taxon>
        <taxon>Aves</taxon>
        <taxon>Neognathae</taxon>
        <taxon>Neoaves</taxon>
        <taxon>Charadriiformes</taxon>
        <taxon>Laridae</taxon>
        <taxon>Larus</taxon>
    </lineage>
</organism>
<reference evidence="15" key="1">
    <citation type="submission" date="2020-02" db="EMBL/GenBank/DDBJ databases">
        <title>Bird 10,000 Genomes (B10K) Project - Family phase.</title>
        <authorList>
            <person name="Zhang G."/>
        </authorList>
    </citation>
    <scope>NUCLEOTIDE SEQUENCE</scope>
    <source>
        <strain evidence="15">B10K-DU-002-28</strain>
        <tissue evidence="15">Muscle</tissue>
    </source>
</reference>
<feature type="non-terminal residue" evidence="15">
    <location>
        <position position="1766"/>
    </location>
</feature>
<evidence type="ECO:0000256" key="4">
    <source>
        <dbReference type="ARBA" id="ARBA00022741"/>
    </source>
</evidence>
<dbReference type="Pfam" id="PF00620">
    <property type="entry name" value="RhoGAP"/>
    <property type="match status" value="1"/>
</dbReference>
<dbReference type="Gene3D" id="1.20.5.190">
    <property type="match status" value="2"/>
</dbReference>
<feature type="region of interest" description="Disordered" evidence="11">
    <location>
        <begin position="885"/>
        <end position="985"/>
    </location>
</feature>
<dbReference type="FunFam" id="1.20.58.530:FF:000009">
    <property type="entry name" value="unconventional myosin-IXb isoform X1"/>
    <property type="match status" value="1"/>
</dbReference>
<feature type="compositionally biased region" description="Polar residues" evidence="11">
    <location>
        <begin position="1085"/>
        <end position="1107"/>
    </location>
</feature>
<dbReference type="SMART" id="SM00109">
    <property type="entry name" value="C1"/>
    <property type="match status" value="1"/>
</dbReference>
<comment type="caution">
    <text evidence="10">Lacks conserved residue(s) required for the propagation of feature annotation.</text>
</comment>
<accession>A0A852GJJ1</accession>
<keyword evidence="10" id="KW-0009">Actin-binding</keyword>
<dbReference type="GO" id="GO:0072673">
    <property type="term" value="P:lamellipodium morphogenesis"/>
    <property type="evidence" value="ECO:0007669"/>
    <property type="project" value="TreeGrafter"/>
</dbReference>
<keyword evidence="2" id="KW-0963">Cytoplasm</keyword>
<dbReference type="GO" id="GO:0001726">
    <property type="term" value="C:ruffle"/>
    <property type="evidence" value="ECO:0007669"/>
    <property type="project" value="TreeGrafter"/>
</dbReference>
<evidence type="ECO:0000256" key="7">
    <source>
        <dbReference type="ARBA" id="ARBA00023054"/>
    </source>
</evidence>
<dbReference type="GO" id="GO:0030048">
    <property type="term" value="P:actin filament-based movement"/>
    <property type="evidence" value="ECO:0007669"/>
    <property type="project" value="InterPro"/>
</dbReference>
<dbReference type="GO" id="GO:0051015">
    <property type="term" value="F:actin filament binding"/>
    <property type="evidence" value="ECO:0007669"/>
    <property type="project" value="TreeGrafter"/>
</dbReference>
<feature type="compositionally biased region" description="Basic and acidic residues" evidence="11">
    <location>
        <begin position="1753"/>
        <end position="1766"/>
    </location>
</feature>
<feature type="region of interest" description="Disordered" evidence="11">
    <location>
        <begin position="1015"/>
        <end position="1127"/>
    </location>
</feature>
<dbReference type="Gene3D" id="1.10.10.820">
    <property type="match status" value="1"/>
</dbReference>
<feature type="compositionally biased region" description="Basic and acidic residues" evidence="11">
    <location>
        <begin position="951"/>
        <end position="963"/>
    </location>
</feature>
<feature type="domain" description="Phorbol-ester/DAG-type" evidence="12">
    <location>
        <begin position="1375"/>
        <end position="1424"/>
    </location>
</feature>
<comment type="subcellular location">
    <subcellularLocation>
        <location evidence="1">Cytoplasm</location>
    </subcellularLocation>
</comment>
<feature type="compositionally biased region" description="Polar residues" evidence="11">
    <location>
        <begin position="964"/>
        <end position="979"/>
    </location>
</feature>
<feature type="region of interest" description="Disordered" evidence="11">
    <location>
        <begin position="1672"/>
        <end position="1704"/>
    </location>
</feature>
<feature type="compositionally biased region" description="Basic and acidic residues" evidence="11">
    <location>
        <begin position="916"/>
        <end position="928"/>
    </location>
</feature>
<dbReference type="PROSITE" id="PS50096">
    <property type="entry name" value="IQ"/>
    <property type="match status" value="2"/>
</dbReference>
<dbReference type="InterPro" id="IPR002219">
    <property type="entry name" value="PKC_DAG/PE"/>
</dbReference>